<keyword evidence="2" id="KW-1185">Reference proteome</keyword>
<sequence>MASSTLKFAIFLGSTREGRQGLRVAKFMKNQLEARNYQVELFDPLELKFPLLEKAFHHYENKSDAPQWMQDCDTKLRAADAFVVVSAEYNHSIPPALANMMDHFGESAYAYKPSGIVTYASGIGGGVRAAMQLRIFLGVLGCLSVSDIFSIPKVHEALTDEGKPLNDHMISGAGKLITQLEWMAAAMKNHRDAVGIPK</sequence>
<dbReference type="PANTHER" id="PTHR30543">
    <property type="entry name" value="CHROMATE REDUCTASE"/>
    <property type="match status" value="1"/>
</dbReference>
<dbReference type="RefSeq" id="XP_005111027.1">
    <property type="nucleotide sequence ID" value="XM_005110970.3"/>
</dbReference>
<gene>
    <name evidence="3" type="primary">LOC101862225</name>
</gene>
<protein>
    <submittedName>
        <fullName evidence="3">FMN-dependent NADPH-azoreductase</fullName>
    </submittedName>
</protein>
<feature type="domain" description="NADPH-dependent FMN reductase-like" evidence="1">
    <location>
        <begin position="7"/>
        <end position="155"/>
    </location>
</feature>
<dbReference type="GeneID" id="101862225"/>
<name>A0ABM0K833_APLCA</name>
<proteinExistence type="predicted"/>
<dbReference type="Pfam" id="PF03358">
    <property type="entry name" value="FMN_red"/>
    <property type="match status" value="1"/>
</dbReference>
<accession>A0ABM0K833</accession>
<dbReference type="Gene3D" id="3.40.50.360">
    <property type="match status" value="1"/>
</dbReference>
<dbReference type="PANTHER" id="PTHR30543:SF21">
    <property type="entry name" value="NAD(P)H-DEPENDENT FMN REDUCTASE LOT6"/>
    <property type="match status" value="1"/>
</dbReference>
<dbReference type="InterPro" id="IPR029039">
    <property type="entry name" value="Flavoprotein-like_sf"/>
</dbReference>
<organism evidence="2 3">
    <name type="scientific">Aplysia californica</name>
    <name type="common">California sea hare</name>
    <dbReference type="NCBI Taxonomy" id="6500"/>
    <lineage>
        <taxon>Eukaryota</taxon>
        <taxon>Metazoa</taxon>
        <taxon>Spiralia</taxon>
        <taxon>Lophotrochozoa</taxon>
        <taxon>Mollusca</taxon>
        <taxon>Gastropoda</taxon>
        <taxon>Heterobranchia</taxon>
        <taxon>Euthyneura</taxon>
        <taxon>Tectipleura</taxon>
        <taxon>Aplysiida</taxon>
        <taxon>Aplysioidea</taxon>
        <taxon>Aplysiidae</taxon>
        <taxon>Aplysia</taxon>
    </lineage>
</organism>
<reference evidence="3" key="1">
    <citation type="submission" date="2025-08" db="UniProtKB">
        <authorList>
            <consortium name="RefSeq"/>
        </authorList>
    </citation>
    <scope>IDENTIFICATION</scope>
</reference>
<dbReference type="Proteomes" id="UP000694888">
    <property type="component" value="Unplaced"/>
</dbReference>
<evidence type="ECO:0000259" key="1">
    <source>
        <dbReference type="Pfam" id="PF03358"/>
    </source>
</evidence>
<evidence type="ECO:0000313" key="2">
    <source>
        <dbReference type="Proteomes" id="UP000694888"/>
    </source>
</evidence>
<dbReference type="InterPro" id="IPR050712">
    <property type="entry name" value="NAD(P)H-dep_reductase"/>
</dbReference>
<evidence type="ECO:0000313" key="3">
    <source>
        <dbReference type="RefSeq" id="XP_005111027.1"/>
    </source>
</evidence>
<dbReference type="SUPFAM" id="SSF52218">
    <property type="entry name" value="Flavoproteins"/>
    <property type="match status" value="1"/>
</dbReference>
<dbReference type="InterPro" id="IPR005025">
    <property type="entry name" value="FMN_Rdtase-like_dom"/>
</dbReference>